<dbReference type="InterPro" id="IPR003677">
    <property type="entry name" value="ANIS5_cation-bd"/>
</dbReference>
<evidence type="ECO:0000313" key="4">
    <source>
        <dbReference type="EMBL" id="EYC37465.1"/>
    </source>
</evidence>
<feature type="coiled-coil region" evidence="1">
    <location>
        <begin position="66"/>
        <end position="93"/>
    </location>
</feature>
<feature type="signal peptide" evidence="2">
    <location>
        <begin position="1"/>
        <end position="20"/>
    </location>
</feature>
<dbReference type="OrthoDB" id="5867022at2759"/>
<dbReference type="EMBL" id="JARK01000388">
    <property type="protein sequence ID" value="EYC37465.1"/>
    <property type="molecule type" value="Genomic_DNA"/>
</dbReference>
<evidence type="ECO:0000259" key="3">
    <source>
        <dbReference type="Pfam" id="PF02520"/>
    </source>
</evidence>
<comment type="caution">
    <text evidence="4">The sequence shown here is derived from an EMBL/GenBank/DDBJ whole genome shotgun (WGS) entry which is preliminary data.</text>
</comment>
<gene>
    <name evidence="4" type="primary">Acey_s0788.g2356</name>
    <name evidence="4" type="ORF">Y032_0788g2356</name>
</gene>
<keyword evidence="5" id="KW-1185">Reference proteome</keyword>
<protein>
    <recommendedName>
        <fullName evidence="3">SXP/RAL-2 family protein Ani s 5-like cation-binding domain-containing protein</fullName>
    </recommendedName>
</protein>
<dbReference type="InterPro" id="IPR052823">
    <property type="entry name" value="SXP/RAL-2_related"/>
</dbReference>
<feature type="chain" id="PRO_5001491728" description="SXP/RAL-2 family protein Ani s 5-like cation-binding domain-containing protein" evidence="2">
    <location>
        <begin position="21"/>
        <end position="249"/>
    </location>
</feature>
<dbReference type="Pfam" id="PF02520">
    <property type="entry name" value="ANIS5_cation-bd"/>
    <property type="match status" value="1"/>
</dbReference>
<feature type="domain" description="SXP/RAL-2 family protein Ani s 5-like cation-binding" evidence="3">
    <location>
        <begin position="64"/>
        <end position="167"/>
    </location>
</feature>
<keyword evidence="1" id="KW-0175">Coiled coil</keyword>
<sequence>MNTTSAALLYLSCCAAFVDGRLKSKLGFPPLGTGAVLNGMGRFAVISGLDPFQEPPYLRDVTDEARDEYFAILKRANRTIAEHKDEVLRWARKYLLEEKLAEFDKKEEKSKKRVRTGMHDLLEEIRGVYEKFNEVVDNEEQTHQERRQALLELKKEYSEAFAVIKFAIGLLSTRRRRHPGEKPRPGVEFYRRHQGNLIQRRLKGGKKLKKIERPENFEEISNGTMIMRGTDHHHERFWKDGVGLQRSLE</sequence>
<evidence type="ECO:0000256" key="2">
    <source>
        <dbReference type="SAM" id="SignalP"/>
    </source>
</evidence>
<dbReference type="PANTHER" id="PTHR21593:SF36">
    <property type="entry name" value="DUF148 DOMAIN-CONTAINING PROTEIN-RELATED"/>
    <property type="match status" value="1"/>
</dbReference>
<evidence type="ECO:0000256" key="1">
    <source>
        <dbReference type="SAM" id="Coils"/>
    </source>
</evidence>
<keyword evidence="2" id="KW-0732">Signal</keyword>
<dbReference type="AlphaFoldDB" id="A0A016WCW1"/>
<name>A0A016WCW1_9BILA</name>
<proteinExistence type="predicted"/>
<reference evidence="5" key="1">
    <citation type="journal article" date="2015" name="Nat. Genet.">
        <title>The genome and transcriptome of the zoonotic hookworm Ancylostoma ceylanicum identify infection-specific gene families.</title>
        <authorList>
            <person name="Schwarz E.M."/>
            <person name="Hu Y."/>
            <person name="Antoshechkin I."/>
            <person name="Miller M.M."/>
            <person name="Sternberg P.W."/>
            <person name="Aroian R.V."/>
        </authorList>
    </citation>
    <scope>NUCLEOTIDE SEQUENCE</scope>
    <source>
        <strain evidence="5">HY135</strain>
    </source>
</reference>
<organism evidence="4 5">
    <name type="scientific">Ancylostoma ceylanicum</name>
    <dbReference type="NCBI Taxonomy" id="53326"/>
    <lineage>
        <taxon>Eukaryota</taxon>
        <taxon>Metazoa</taxon>
        <taxon>Ecdysozoa</taxon>
        <taxon>Nematoda</taxon>
        <taxon>Chromadorea</taxon>
        <taxon>Rhabditida</taxon>
        <taxon>Rhabditina</taxon>
        <taxon>Rhabditomorpha</taxon>
        <taxon>Strongyloidea</taxon>
        <taxon>Ancylostomatidae</taxon>
        <taxon>Ancylostomatinae</taxon>
        <taxon>Ancylostoma</taxon>
    </lineage>
</organism>
<evidence type="ECO:0000313" key="5">
    <source>
        <dbReference type="Proteomes" id="UP000024635"/>
    </source>
</evidence>
<accession>A0A016WCW1</accession>
<dbReference type="PANTHER" id="PTHR21593">
    <property type="entry name" value="PRION-LIKE- Q/N-RICH -DOMAIN-BEARING PROTEIN PROTEIN"/>
    <property type="match status" value="1"/>
</dbReference>
<dbReference type="Proteomes" id="UP000024635">
    <property type="component" value="Unassembled WGS sequence"/>
</dbReference>